<feature type="active site" evidence="4">
    <location>
        <position position="15"/>
    </location>
</feature>
<comment type="catalytic activity">
    <reaction evidence="3 4">
        <text>[thioredoxin]-disulfide + L-methionine + H2O = L-methionine (S)-S-oxide + [thioredoxin]-dithiol</text>
        <dbReference type="Rhea" id="RHEA:19993"/>
        <dbReference type="Rhea" id="RHEA-COMP:10698"/>
        <dbReference type="Rhea" id="RHEA-COMP:10700"/>
        <dbReference type="ChEBI" id="CHEBI:15377"/>
        <dbReference type="ChEBI" id="CHEBI:29950"/>
        <dbReference type="ChEBI" id="CHEBI:50058"/>
        <dbReference type="ChEBI" id="CHEBI:57844"/>
        <dbReference type="ChEBI" id="CHEBI:58772"/>
        <dbReference type="EC" id="1.8.4.11"/>
    </reaction>
</comment>
<evidence type="ECO:0000259" key="5">
    <source>
        <dbReference type="Pfam" id="PF01625"/>
    </source>
</evidence>
<sequence length="168" mass="19184">MDQETKGLLWLAGGCFWGVEAYIGKISGVLKTNVGYANGHTKNPTYEEVCSGNTGHAETVYVEYDRQQLALSTLLHYFFTVINPTTLNQQGYDVGTQYRTGIYYKDIADKAVIEQLICQEQLKYKIPIVTEVLPLLNYYVAEEYHQKYLQKNPKGYCHINLNQTPDQL</sequence>
<dbReference type="GO" id="GO:0005737">
    <property type="term" value="C:cytoplasm"/>
    <property type="evidence" value="ECO:0007669"/>
    <property type="project" value="TreeGrafter"/>
</dbReference>
<dbReference type="HAMAP" id="MF_01401">
    <property type="entry name" value="MsrA"/>
    <property type="match status" value="1"/>
</dbReference>
<evidence type="ECO:0000313" key="6">
    <source>
        <dbReference type="EMBL" id="SEJ46664.1"/>
    </source>
</evidence>
<dbReference type="InterPro" id="IPR050162">
    <property type="entry name" value="MsrA_MetSO_reductase"/>
</dbReference>
<name>A0A1H6Z3X1_9FIRM</name>
<dbReference type="RefSeq" id="WP_091831178.1">
    <property type="nucleotide sequence ID" value="NZ_FNZK01000008.1"/>
</dbReference>
<comment type="similarity">
    <text evidence="4">Belongs to the MsrA Met sulfoxide reductase family.</text>
</comment>
<dbReference type="InterPro" id="IPR036509">
    <property type="entry name" value="Met_Sox_Rdtase_MsrA_sf"/>
</dbReference>
<comment type="catalytic activity">
    <reaction evidence="2 4">
        <text>L-methionyl-[protein] + [thioredoxin]-disulfide + H2O = L-methionyl-(S)-S-oxide-[protein] + [thioredoxin]-dithiol</text>
        <dbReference type="Rhea" id="RHEA:14217"/>
        <dbReference type="Rhea" id="RHEA-COMP:10698"/>
        <dbReference type="Rhea" id="RHEA-COMP:10700"/>
        <dbReference type="Rhea" id="RHEA-COMP:12313"/>
        <dbReference type="Rhea" id="RHEA-COMP:12315"/>
        <dbReference type="ChEBI" id="CHEBI:15377"/>
        <dbReference type="ChEBI" id="CHEBI:16044"/>
        <dbReference type="ChEBI" id="CHEBI:29950"/>
        <dbReference type="ChEBI" id="CHEBI:44120"/>
        <dbReference type="ChEBI" id="CHEBI:50058"/>
        <dbReference type="EC" id="1.8.4.11"/>
    </reaction>
</comment>
<evidence type="ECO:0000256" key="4">
    <source>
        <dbReference type="HAMAP-Rule" id="MF_01401"/>
    </source>
</evidence>
<reference evidence="6 7" key="1">
    <citation type="submission" date="2016-10" db="EMBL/GenBank/DDBJ databases">
        <authorList>
            <person name="de Groot N.N."/>
        </authorList>
    </citation>
    <scope>NUCLEOTIDE SEQUENCE [LARGE SCALE GENOMIC DNA]</scope>
    <source>
        <strain evidence="6 7">DSM 2179</strain>
    </source>
</reference>
<evidence type="ECO:0000256" key="1">
    <source>
        <dbReference type="ARBA" id="ARBA00023002"/>
    </source>
</evidence>
<evidence type="ECO:0000313" key="7">
    <source>
        <dbReference type="Proteomes" id="UP000199662"/>
    </source>
</evidence>
<dbReference type="EC" id="1.8.4.11" evidence="4"/>
<protein>
    <recommendedName>
        <fullName evidence="4">Peptide methionine sulfoxide reductase MsrA</fullName>
        <shortName evidence="4">Protein-methionine-S-oxide reductase</shortName>
        <ecNumber evidence="4">1.8.4.11</ecNumber>
    </recommendedName>
    <alternativeName>
        <fullName evidence="4">Peptide-methionine (S)-S-oxide reductase</fullName>
        <shortName evidence="4">Peptide Met(O) reductase</shortName>
    </alternativeName>
</protein>
<dbReference type="PANTHER" id="PTHR42799:SF2">
    <property type="entry name" value="MITOCHONDRIAL PEPTIDE METHIONINE SULFOXIDE REDUCTASE"/>
    <property type="match status" value="1"/>
</dbReference>
<gene>
    <name evidence="4" type="primary">msrA</name>
    <name evidence="6" type="ORF">SAMN05660742_10879</name>
</gene>
<evidence type="ECO:0000256" key="2">
    <source>
        <dbReference type="ARBA" id="ARBA00047806"/>
    </source>
</evidence>
<keyword evidence="1 4" id="KW-0560">Oxidoreductase</keyword>
<dbReference type="Proteomes" id="UP000199662">
    <property type="component" value="Unassembled WGS sequence"/>
</dbReference>
<proteinExistence type="inferred from homology"/>
<comment type="function">
    <text evidence="4">Has an important function as a repair enzyme for proteins that have been inactivated by oxidation. Catalyzes the reversible oxidation-reduction of methionine sulfoxide in proteins to methionine.</text>
</comment>
<dbReference type="InterPro" id="IPR002569">
    <property type="entry name" value="Met_Sox_Rdtase_MsrA_dom"/>
</dbReference>
<dbReference type="AlphaFoldDB" id="A0A1H6Z3X1"/>
<keyword evidence="7" id="KW-1185">Reference proteome</keyword>
<evidence type="ECO:0000256" key="3">
    <source>
        <dbReference type="ARBA" id="ARBA00048782"/>
    </source>
</evidence>
<accession>A0A1H6Z3X1</accession>
<dbReference type="SUPFAM" id="SSF55068">
    <property type="entry name" value="Peptide methionine sulfoxide reductase"/>
    <property type="match status" value="1"/>
</dbReference>
<dbReference type="Gene3D" id="3.30.1060.10">
    <property type="entry name" value="Peptide methionine sulphoxide reductase MsrA"/>
    <property type="match status" value="1"/>
</dbReference>
<dbReference type="STRING" id="84035.SAMN05660742_10879"/>
<feature type="domain" description="Peptide methionine sulphoxide reductase MsrA" evidence="5">
    <location>
        <begin position="10"/>
        <end position="158"/>
    </location>
</feature>
<dbReference type="Pfam" id="PF01625">
    <property type="entry name" value="PMSR"/>
    <property type="match status" value="1"/>
</dbReference>
<dbReference type="PANTHER" id="PTHR42799">
    <property type="entry name" value="MITOCHONDRIAL PEPTIDE METHIONINE SULFOXIDE REDUCTASE"/>
    <property type="match status" value="1"/>
</dbReference>
<dbReference type="GO" id="GO:0008113">
    <property type="term" value="F:peptide-methionine (S)-S-oxide reductase activity"/>
    <property type="evidence" value="ECO:0007669"/>
    <property type="project" value="UniProtKB-UniRule"/>
</dbReference>
<organism evidence="6 7">
    <name type="scientific">Propionispira arboris</name>
    <dbReference type="NCBI Taxonomy" id="84035"/>
    <lineage>
        <taxon>Bacteria</taxon>
        <taxon>Bacillati</taxon>
        <taxon>Bacillota</taxon>
        <taxon>Negativicutes</taxon>
        <taxon>Selenomonadales</taxon>
        <taxon>Selenomonadaceae</taxon>
        <taxon>Propionispira</taxon>
    </lineage>
</organism>
<dbReference type="GO" id="GO:0033744">
    <property type="term" value="F:L-methionine:thioredoxin-disulfide S-oxidoreductase activity"/>
    <property type="evidence" value="ECO:0007669"/>
    <property type="project" value="RHEA"/>
</dbReference>
<dbReference type="EMBL" id="FNZK01000008">
    <property type="protein sequence ID" value="SEJ46664.1"/>
    <property type="molecule type" value="Genomic_DNA"/>
</dbReference>
<dbReference type="GO" id="GO:0034599">
    <property type="term" value="P:cellular response to oxidative stress"/>
    <property type="evidence" value="ECO:0007669"/>
    <property type="project" value="TreeGrafter"/>
</dbReference>
<dbReference type="NCBIfam" id="TIGR00401">
    <property type="entry name" value="msrA"/>
    <property type="match status" value="1"/>
</dbReference>